<dbReference type="PANTHER" id="PTHR10920:SF18">
    <property type="entry name" value="RRNA METHYLTRANSFERASE 2, MITOCHONDRIAL"/>
    <property type="match status" value="1"/>
</dbReference>
<evidence type="ECO:0000313" key="15">
    <source>
        <dbReference type="Proteomes" id="UP000518887"/>
    </source>
</evidence>
<sequence length="197" mass="21973">MANSYEKPDFWSRKAFSEGYPARSVYKLQEIDQKFGMIKKNYKVLDLGAAPGSWTTFLLREMEGSGKVVSCDLNPLSKSVKGDNLVFIQGDLQQKEIFDQIKAEGPFDLVVCDAAPLTTGNRVVDTARSQGLVKMAIWYAETMLKTGGNFAVKIFQNGDQQALLKKMREVFTSAKGFKPQACRSESFETYLIGLGKK</sequence>
<evidence type="ECO:0000256" key="2">
    <source>
        <dbReference type="ARBA" id="ARBA00022603"/>
    </source>
</evidence>
<feature type="active site" description="Proton acceptor" evidence="11 12">
    <location>
        <position position="153"/>
    </location>
</feature>
<evidence type="ECO:0000256" key="11">
    <source>
        <dbReference type="HAMAP-Rule" id="MF_01547"/>
    </source>
</evidence>
<dbReference type="Pfam" id="PF01728">
    <property type="entry name" value="FtsJ"/>
    <property type="match status" value="1"/>
</dbReference>
<evidence type="ECO:0000256" key="4">
    <source>
        <dbReference type="ARBA" id="ARBA00022691"/>
    </source>
</evidence>
<evidence type="ECO:0000256" key="5">
    <source>
        <dbReference type="ARBA" id="ARBA00037569"/>
    </source>
</evidence>
<gene>
    <name evidence="11" type="primary">rlmE</name>
    <name evidence="11" type="synonym">ftsJ</name>
    <name evidence="11" type="synonym">rrmJ</name>
    <name evidence="14" type="ORF">HNP76_001462</name>
</gene>
<evidence type="ECO:0000256" key="9">
    <source>
        <dbReference type="ARBA" id="ARBA00042745"/>
    </source>
</evidence>
<feature type="binding site" evidence="11">
    <location>
        <position position="91"/>
    </location>
    <ligand>
        <name>S-adenosyl-L-methionine</name>
        <dbReference type="ChEBI" id="CHEBI:59789"/>
    </ligand>
</feature>
<dbReference type="InterPro" id="IPR050082">
    <property type="entry name" value="RNA_methyltr_RlmE"/>
</dbReference>
<dbReference type="EC" id="2.1.1.166" evidence="6 11"/>
<evidence type="ECO:0000256" key="7">
    <source>
        <dbReference type="ARBA" id="ARBA00041129"/>
    </source>
</evidence>
<reference evidence="14 15" key="1">
    <citation type="submission" date="2020-08" db="EMBL/GenBank/DDBJ databases">
        <title>Genomic Encyclopedia of Type Strains, Phase IV (KMG-IV): sequencing the most valuable type-strain genomes for metagenomic binning, comparative biology and taxonomic classification.</title>
        <authorList>
            <person name="Goeker M."/>
        </authorList>
    </citation>
    <scope>NUCLEOTIDE SEQUENCE [LARGE SCALE GENOMIC DNA]</scope>
    <source>
        <strain evidence="14 15">DSM 103462</strain>
    </source>
</reference>
<keyword evidence="2 11" id="KW-0489">Methyltransferase</keyword>
<dbReference type="RefSeq" id="WP_184659039.1">
    <property type="nucleotide sequence ID" value="NZ_CP031518.1"/>
</dbReference>
<comment type="catalytic activity">
    <reaction evidence="10 11">
        <text>uridine(2552) in 23S rRNA + S-adenosyl-L-methionine = 2'-O-methyluridine(2552) in 23S rRNA + S-adenosyl-L-homocysteine + H(+)</text>
        <dbReference type="Rhea" id="RHEA:42720"/>
        <dbReference type="Rhea" id="RHEA-COMP:10202"/>
        <dbReference type="Rhea" id="RHEA-COMP:10203"/>
        <dbReference type="ChEBI" id="CHEBI:15378"/>
        <dbReference type="ChEBI" id="CHEBI:57856"/>
        <dbReference type="ChEBI" id="CHEBI:59789"/>
        <dbReference type="ChEBI" id="CHEBI:65315"/>
        <dbReference type="ChEBI" id="CHEBI:74478"/>
        <dbReference type="EC" id="2.1.1.166"/>
    </reaction>
</comment>
<evidence type="ECO:0000256" key="12">
    <source>
        <dbReference type="PIRSR" id="PIRSR005461-1"/>
    </source>
</evidence>
<dbReference type="SUPFAM" id="SSF53335">
    <property type="entry name" value="S-adenosyl-L-methionine-dependent methyltransferases"/>
    <property type="match status" value="1"/>
</dbReference>
<comment type="similarity">
    <text evidence="11">Belongs to the class I-like SAM-binding methyltransferase superfamily. RNA methyltransferase RlmE family.</text>
</comment>
<comment type="caution">
    <text evidence="14">The sequence shown here is derived from an EMBL/GenBank/DDBJ whole genome shotgun (WGS) entry which is preliminary data.</text>
</comment>
<keyword evidence="15" id="KW-1185">Reference proteome</keyword>
<dbReference type="GO" id="GO:0008650">
    <property type="term" value="F:rRNA (uridine-2'-O-)-methyltransferase activity"/>
    <property type="evidence" value="ECO:0007669"/>
    <property type="project" value="UniProtKB-UniRule"/>
</dbReference>
<keyword evidence="3 11" id="KW-0808">Transferase</keyword>
<keyword evidence="11" id="KW-0963">Cytoplasm</keyword>
<dbReference type="HAMAP" id="MF_01547">
    <property type="entry name" value="RNA_methyltr_E"/>
    <property type="match status" value="1"/>
</dbReference>
<feature type="binding site" evidence="11">
    <location>
        <position position="113"/>
    </location>
    <ligand>
        <name>S-adenosyl-L-methionine</name>
        <dbReference type="ChEBI" id="CHEBI:59789"/>
    </ligand>
</feature>
<comment type="subcellular location">
    <subcellularLocation>
        <location evidence="11">Cytoplasm</location>
    </subcellularLocation>
</comment>
<dbReference type="InterPro" id="IPR029063">
    <property type="entry name" value="SAM-dependent_MTases_sf"/>
</dbReference>
<feature type="binding site" evidence="11">
    <location>
        <position position="52"/>
    </location>
    <ligand>
        <name>S-adenosyl-L-methionine</name>
        <dbReference type="ChEBI" id="CHEBI:59789"/>
    </ligand>
</feature>
<evidence type="ECO:0000256" key="10">
    <source>
        <dbReference type="ARBA" id="ARBA00048970"/>
    </source>
</evidence>
<evidence type="ECO:0000256" key="8">
    <source>
        <dbReference type="ARBA" id="ARBA00041995"/>
    </source>
</evidence>
<evidence type="ECO:0000256" key="3">
    <source>
        <dbReference type="ARBA" id="ARBA00022679"/>
    </source>
</evidence>
<dbReference type="Gene3D" id="3.40.50.150">
    <property type="entry name" value="Vaccinia Virus protein VP39"/>
    <property type="match status" value="1"/>
</dbReference>
<keyword evidence="4 11" id="KW-0949">S-adenosyl-L-methionine</keyword>
<evidence type="ECO:0000313" key="14">
    <source>
        <dbReference type="EMBL" id="MBB5226094.1"/>
    </source>
</evidence>
<evidence type="ECO:0000259" key="13">
    <source>
        <dbReference type="Pfam" id="PF01728"/>
    </source>
</evidence>
<dbReference type="AlphaFoldDB" id="A0A7W8G993"/>
<name>A0A7W8G993_9SPIR</name>
<dbReference type="Proteomes" id="UP000518887">
    <property type="component" value="Unassembled WGS sequence"/>
</dbReference>
<evidence type="ECO:0000256" key="1">
    <source>
        <dbReference type="ARBA" id="ARBA00022552"/>
    </source>
</evidence>
<dbReference type="GO" id="GO:0005737">
    <property type="term" value="C:cytoplasm"/>
    <property type="evidence" value="ECO:0007669"/>
    <property type="project" value="UniProtKB-SubCell"/>
</dbReference>
<dbReference type="EMBL" id="JACHFQ010000004">
    <property type="protein sequence ID" value="MBB5226094.1"/>
    <property type="molecule type" value="Genomic_DNA"/>
</dbReference>
<dbReference type="InterPro" id="IPR002877">
    <property type="entry name" value="RNA_MeTrfase_FtsJ_dom"/>
</dbReference>
<evidence type="ECO:0000256" key="6">
    <source>
        <dbReference type="ARBA" id="ARBA00038861"/>
    </source>
</evidence>
<dbReference type="InterPro" id="IPR015507">
    <property type="entry name" value="rRNA-MeTfrase_E"/>
</dbReference>
<proteinExistence type="inferred from homology"/>
<comment type="function">
    <text evidence="5 11">Specifically methylates the uridine in position 2552 of 23S rRNA at the 2'-O position of the ribose in the fully assembled 50S ribosomal subunit.</text>
</comment>
<dbReference type="PIRSF" id="PIRSF005461">
    <property type="entry name" value="23S_rRNA_mtase"/>
    <property type="match status" value="1"/>
</dbReference>
<organism evidence="14 15">
    <name type="scientific">Treponema ruminis</name>
    <dbReference type="NCBI Taxonomy" id="744515"/>
    <lineage>
        <taxon>Bacteria</taxon>
        <taxon>Pseudomonadati</taxon>
        <taxon>Spirochaetota</taxon>
        <taxon>Spirochaetia</taxon>
        <taxon>Spirochaetales</taxon>
        <taxon>Treponemataceae</taxon>
        <taxon>Treponema</taxon>
    </lineage>
</organism>
<feature type="binding site" evidence="11">
    <location>
        <position position="72"/>
    </location>
    <ligand>
        <name>S-adenosyl-L-methionine</name>
        <dbReference type="ChEBI" id="CHEBI:59789"/>
    </ligand>
</feature>
<dbReference type="PANTHER" id="PTHR10920">
    <property type="entry name" value="RIBOSOMAL RNA METHYLTRANSFERASE"/>
    <property type="match status" value="1"/>
</dbReference>
<feature type="domain" description="Ribosomal RNA methyltransferase FtsJ" evidence="13">
    <location>
        <begin position="20"/>
        <end position="196"/>
    </location>
</feature>
<protein>
    <recommendedName>
        <fullName evidence="7 11">Ribosomal RNA large subunit methyltransferase E</fullName>
        <ecNumber evidence="6 11">2.1.1.166</ecNumber>
    </recommendedName>
    <alternativeName>
        <fullName evidence="9 11">23S rRNA Um2552 methyltransferase</fullName>
    </alternativeName>
    <alternativeName>
        <fullName evidence="8 11">rRNA (uridine-2'-O-)-methyltransferase</fullName>
    </alternativeName>
</protein>
<feature type="binding site" evidence="11">
    <location>
        <position position="54"/>
    </location>
    <ligand>
        <name>S-adenosyl-L-methionine</name>
        <dbReference type="ChEBI" id="CHEBI:59789"/>
    </ligand>
</feature>
<accession>A0A7W8G993</accession>
<keyword evidence="1 11" id="KW-0698">rRNA processing</keyword>